<keyword evidence="5" id="KW-1185">Reference proteome</keyword>
<evidence type="ECO:0000313" key="5">
    <source>
        <dbReference type="Proteomes" id="UP001289374"/>
    </source>
</evidence>
<dbReference type="Pfam" id="PF13499">
    <property type="entry name" value="EF-hand_7"/>
    <property type="match status" value="1"/>
</dbReference>
<evidence type="ECO:0000259" key="3">
    <source>
        <dbReference type="PROSITE" id="PS50222"/>
    </source>
</evidence>
<feature type="domain" description="EF-hand" evidence="3">
    <location>
        <begin position="53"/>
        <end position="83"/>
    </location>
</feature>
<dbReference type="PROSITE" id="PS00018">
    <property type="entry name" value="EF_HAND_1"/>
    <property type="match status" value="2"/>
</dbReference>
<reference evidence="4" key="2">
    <citation type="journal article" date="2024" name="Plant">
        <title>Genomic evolution and insights into agronomic trait innovations of Sesamum species.</title>
        <authorList>
            <person name="Miao H."/>
            <person name="Wang L."/>
            <person name="Qu L."/>
            <person name="Liu H."/>
            <person name="Sun Y."/>
            <person name="Le M."/>
            <person name="Wang Q."/>
            <person name="Wei S."/>
            <person name="Zheng Y."/>
            <person name="Lin W."/>
            <person name="Duan Y."/>
            <person name="Cao H."/>
            <person name="Xiong S."/>
            <person name="Wang X."/>
            <person name="Wei L."/>
            <person name="Li C."/>
            <person name="Ma Q."/>
            <person name="Ju M."/>
            <person name="Zhao R."/>
            <person name="Li G."/>
            <person name="Mu C."/>
            <person name="Tian Q."/>
            <person name="Mei H."/>
            <person name="Zhang T."/>
            <person name="Gao T."/>
            <person name="Zhang H."/>
        </authorList>
    </citation>
    <scope>NUCLEOTIDE SEQUENCE</scope>
    <source>
        <strain evidence="4">K16</strain>
    </source>
</reference>
<reference evidence="4" key="1">
    <citation type="submission" date="2020-06" db="EMBL/GenBank/DDBJ databases">
        <authorList>
            <person name="Li T."/>
            <person name="Hu X."/>
            <person name="Zhang T."/>
            <person name="Song X."/>
            <person name="Zhang H."/>
            <person name="Dai N."/>
            <person name="Sheng W."/>
            <person name="Hou X."/>
            <person name="Wei L."/>
        </authorList>
    </citation>
    <scope>NUCLEOTIDE SEQUENCE</scope>
    <source>
        <strain evidence="4">K16</strain>
        <tissue evidence="4">Leaf</tissue>
    </source>
</reference>
<dbReference type="GO" id="GO:0005509">
    <property type="term" value="F:calcium ion binding"/>
    <property type="evidence" value="ECO:0007669"/>
    <property type="project" value="InterPro"/>
</dbReference>
<dbReference type="AlphaFoldDB" id="A0AAE1X5X0"/>
<sequence length="104" mass="11651">MESLAATIHLNKLEREEHLWAAFQYFDKDGSGYITVDELQQACVEHGMTDVLLEDIIKEVDQDNDGRIDYGEFVAMMTKGNAGIGRRTMRNSLNISMKDGPGAL</sequence>
<dbReference type="PROSITE" id="PS50222">
    <property type="entry name" value="EF_HAND_2"/>
    <property type="match status" value="2"/>
</dbReference>
<dbReference type="FunFam" id="1.10.238.10:FF:000003">
    <property type="entry name" value="Calmodulin A"/>
    <property type="match status" value="1"/>
</dbReference>
<dbReference type="InterPro" id="IPR050145">
    <property type="entry name" value="Centrin_CML-like"/>
</dbReference>
<dbReference type="SUPFAM" id="SSF47473">
    <property type="entry name" value="EF-hand"/>
    <property type="match status" value="1"/>
</dbReference>
<name>A0AAE1X5X0_9LAMI</name>
<comment type="caution">
    <text evidence="4">The sequence shown here is derived from an EMBL/GenBank/DDBJ whole genome shotgun (WGS) entry which is preliminary data.</text>
</comment>
<dbReference type="SMART" id="SM00054">
    <property type="entry name" value="EFh"/>
    <property type="match status" value="2"/>
</dbReference>
<evidence type="ECO:0000256" key="1">
    <source>
        <dbReference type="ARBA" id="ARBA00022737"/>
    </source>
</evidence>
<dbReference type="InterPro" id="IPR002048">
    <property type="entry name" value="EF_hand_dom"/>
</dbReference>
<accession>A0AAE1X5X0</accession>
<dbReference type="CDD" id="cd00051">
    <property type="entry name" value="EFh"/>
    <property type="match status" value="1"/>
</dbReference>
<protein>
    <submittedName>
        <fullName evidence="4">Calcium-dependent protein kinase</fullName>
    </submittedName>
</protein>
<keyword evidence="4" id="KW-0418">Kinase</keyword>
<keyword evidence="4" id="KW-0808">Transferase</keyword>
<evidence type="ECO:0000313" key="4">
    <source>
        <dbReference type="EMBL" id="KAK4405403.1"/>
    </source>
</evidence>
<gene>
    <name evidence="4" type="ORF">Sango_0546800</name>
</gene>
<evidence type="ECO:0000256" key="2">
    <source>
        <dbReference type="ARBA" id="ARBA00022837"/>
    </source>
</evidence>
<dbReference type="EMBL" id="JACGWL010000003">
    <property type="protein sequence ID" value="KAK4405403.1"/>
    <property type="molecule type" value="Genomic_DNA"/>
</dbReference>
<dbReference type="GO" id="GO:0016301">
    <property type="term" value="F:kinase activity"/>
    <property type="evidence" value="ECO:0007669"/>
    <property type="project" value="UniProtKB-KW"/>
</dbReference>
<keyword evidence="1" id="KW-0677">Repeat</keyword>
<dbReference type="InterPro" id="IPR018247">
    <property type="entry name" value="EF_Hand_1_Ca_BS"/>
</dbReference>
<proteinExistence type="predicted"/>
<dbReference type="Gene3D" id="1.10.238.10">
    <property type="entry name" value="EF-hand"/>
    <property type="match status" value="1"/>
</dbReference>
<dbReference type="InterPro" id="IPR011992">
    <property type="entry name" value="EF-hand-dom_pair"/>
</dbReference>
<feature type="domain" description="EF-hand" evidence="3">
    <location>
        <begin position="14"/>
        <end position="49"/>
    </location>
</feature>
<dbReference type="Proteomes" id="UP001289374">
    <property type="component" value="Unassembled WGS sequence"/>
</dbReference>
<keyword evidence="2" id="KW-0106">Calcium</keyword>
<dbReference type="PANTHER" id="PTHR23050">
    <property type="entry name" value="CALCIUM BINDING PROTEIN"/>
    <property type="match status" value="1"/>
</dbReference>
<organism evidence="4 5">
    <name type="scientific">Sesamum angolense</name>
    <dbReference type="NCBI Taxonomy" id="2727404"/>
    <lineage>
        <taxon>Eukaryota</taxon>
        <taxon>Viridiplantae</taxon>
        <taxon>Streptophyta</taxon>
        <taxon>Embryophyta</taxon>
        <taxon>Tracheophyta</taxon>
        <taxon>Spermatophyta</taxon>
        <taxon>Magnoliopsida</taxon>
        <taxon>eudicotyledons</taxon>
        <taxon>Gunneridae</taxon>
        <taxon>Pentapetalae</taxon>
        <taxon>asterids</taxon>
        <taxon>lamiids</taxon>
        <taxon>Lamiales</taxon>
        <taxon>Pedaliaceae</taxon>
        <taxon>Sesamum</taxon>
    </lineage>
</organism>